<gene>
    <name evidence="3" type="ORF">VaNZ11_001250</name>
</gene>
<dbReference type="InterPro" id="IPR001245">
    <property type="entry name" value="Ser-Thr/Tyr_kinase_cat_dom"/>
</dbReference>
<dbReference type="InterPro" id="IPR011009">
    <property type="entry name" value="Kinase-like_dom_sf"/>
</dbReference>
<dbReference type="EMBL" id="BSDZ01000004">
    <property type="protein sequence ID" value="GLI59384.1"/>
    <property type="molecule type" value="Genomic_DNA"/>
</dbReference>
<evidence type="ECO:0000313" key="3">
    <source>
        <dbReference type="EMBL" id="GLI59384.1"/>
    </source>
</evidence>
<name>A0ABQ5RPL1_9CHLO</name>
<feature type="domain" description="Protein kinase" evidence="2">
    <location>
        <begin position="152"/>
        <end position="488"/>
    </location>
</feature>
<comment type="caution">
    <text evidence="3">The sequence shown here is derived from an EMBL/GenBank/DDBJ whole genome shotgun (WGS) entry which is preliminary data.</text>
</comment>
<dbReference type="Gene3D" id="1.10.510.10">
    <property type="entry name" value="Transferase(Phosphotransferase) domain 1"/>
    <property type="match status" value="1"/>
</dbReference>
<proteinExistence type="predicted"/>
<organism evidence="3 4">
    <name type="scientific">Volvox africanus</name>
    <dbReference type="NCBI Taxonomy" id="51714"/>
    <lineage>
        <taxon>Eukaryota</taxon>
        <taxon>Viridiplantae</taxon>
        <taxon>Chlorophyta</taxon>
        <taxon>core chlorophytes</taxon>
        <taxon>Chlorophyceae</taxon>
        <taxon>CS clade</taxon>
        <taxon>Chlamydomonadales</taxon>
        <taxon>Volvocaceae</taxon>
        <taxon>Volvox</taxon>
    </lineage>
</organism>
<dbReference type="Proteomes" id="UP001165090">
    <property type="component" value="Unassembled WGS sequence"/>
</dbReference>
<dbReference type="Pfam" id="PF07714">
    <property type="entry name" value="PK_Tyr_Ser-Thr"/>
    <property type="match status" value="1"/>
</dbReference>
<reference evidence="3 4" key="1">
    <citation type="journal article" date="2023" name="IScience">
        <title>Expanded male sex-determining region conserved during the evolution of homothallism in the green alga Volvox.</title>
        <authorList>
            <person name="Yamamoto K."/>
            <person name="Matsuzaki R."/>
            <person name="Mahakham W."/>
            <person name="Heman W."/>
            <person name="Sekimoto H."/>
            <person name="Kawachi M."/>
            <person name="Minakuchi Y."/>
            <person name="Toyoda A."/>
            <person name="Nozaki H."/>
        </authorList>
    </citation>
    <scope>NUCLEOTIDE SEQUENCE [LARGE SCALE GENOMIC DNA]</scope>
    <source>
        <strain evidence="3 4">NIES-4468</strain>
    </source>
</reference>
<dbReference type="InterPro" id="IPR051681">
    <property type="entry name" value="Ser/Thr_Kinases-Pseudokinases"/>
</dbReference>
<feature type="region of interest" description="Disordered" evidence="1">
    <location>
        <begin position="1"/>
        <end position="49"/>
    </location>
</feature>
<evidence type="ECO:0000259" key="2">
    <source>
        <dbReference type="PROSITE" id="PS50011"/>
    </source>
</evidence>
<dbReference type="PANTHER" id="PTHR44329">
    <property type="entry name" value="SERINE/THREONINE-PROTEIN KINASE TNNI3K-RELATED"/>
    <property type="match status" value="1"/>
</dbReference>
<dbReference type="SUPFAM" id="SSF56112">
    <property type="entry name" value="Protein kinase-like (PK-like)"/>
    <property type="match status" value="1"/>
</dbReference>
<dbReference type="InterPro" id="IPR000719">
    <property type="entry name" value="Prot_kinase_dom"/>
</dbReference>
<protein>
    <recommendedName>
        <fullName evidence="2">Protein kinase domain-containing protein</fullName>
    </recommendedName>
</protein>
<accession>A0ABQ5RPL1</accession>
<dbReference type="PROSITE" id="PS50011">
    <property type="entry name" value="PROTEIN_KINASE_DOM"/>
    <property type="match status" value="1"/>
</dbReference>
<keyword evidence="4" id="KW-1185">Reference proteome</keyword>
<sequence>MGLCHSVEEQEPSSGYTRKDADERPLQNPPPPVLNVEPVQAADPEPCSPLYTATDVDVQQKDDQNYFQEVSFKSHAFIGESGCLSFAGCLPAGDRAPRPVIITLATRNFLSEDMINKLQRLAGRKVHDGLLHRLAFSNERIIRPMQGFQQGFPMSKHFSSAINGVVRSYGGIEGNGRPVRPVQWSSCPTINRQNSIDQKDVPVSISGPCFPSPFSSKPTSRLASQNTDIAAALSYMPLPDGQDLVACIDEAPPEMQGNLLQAILGFQSRSNMDGLTELFVTYALQVAEAIAALHRLGVHHGCLTPIAVTLVPRERDRMHAIPAAPTVNPANRPTDIDLVSAGTASAKPTDPPALRCKVALYGLVNPVEYAGRLAYNAAGWGAVSYLAPECFTSNAATVTQNMLARMDVHAFGALCYHLFTGVAPYNQYHAAQVLVGLSAGGLQLSWPPADGRRPPVPEPVRQLVGRCLDRSPESRPAFPEIVSILEVLQKDSTC</sequence>
<evidence type="ECO:0000256" key="1">
    <source>
        <dbReference type="SAM" id="MobiDB-lite"/>
    </source>
</evidence>
<evidence type="ECO:0000313" key="4">
    <source>
        <dbReference type="Proteomes" id="UP001165090"/>
    </source>
</evidence>